<comment type="caution">
    <text evidence="8">The sequence shown here is derived from an EMBL/GenBank/DDBJ whole genome shotgun (WGS) entry which is preliminary data.</text>
</comment>
<evidence type="ECO:0000256" key="5">
    <source>
        <dbReference type="HAMAP-Rule" id="MF_00382"/>
    </source>
</evidence>
<dbReference type="CDD" id="cd07026">
    <property type="entry name" value="Ribosomal_L20"/>
    <property type="match status" value="1"/>
</dbReference>
<dbReference type="GO" id="GO:0006412">
    <property type="term" value="P:translation"/>
    <property type="evidence" value="ECO:0007669"/>
    <property type="project" value="InterPro"/>
</dbReference>
<evidence type="ECO:0000313" key="8">
    <source>
        <dbReference type="EMBL" id="HEB14032.1"/>
    </source>
</evidence>
<proteinExistence type="inferred from homology"/>
<dbReference type="PANTHER" id="PTHR10986">
    <property type="entry name" value="39S RIBOSOMAL PROTEIN L20"/>
    <property type="match status" value="1"/>
</dbReference>
<keyword evidence="5 6" id="KW-0699">rRNA-binding</keyword>
<evidence type="ECO:0000256" key="6">
    <source>
        <dbReference type="RuleBase" id="RU000560"/>
    </source>
</evidence>
<evidence type="ECO:0000256" key="1">
    <source>
        <dbReference type="ARBA" id="ARBA00007698"/>
    </source>
</evidence>
<protein>
    <recommendedName>
        <fullName evidence="4 5">Large ribosomal subunit protein bL20</fullName>
    </recommendedName>
</protein>
<dbReference type="GO" id="GO:0000027">
    <property type="term" value="P:ribosomal large subunit assembly"/>
    <property type="evidence" value="ECO:0007669"/>
    <property type="project" value="UniProtKB-UniRule"/>
</dbReference>
<accession>A0A7C1SPG6</accession>
<reference evidence="8" key="1">
    <citation type="journal article" date="2020" name="mSystems">
        <title>Genome- and Community-Level Interaction Insights into Carbon Utilization and Element Cycling Functions of Hydrothermarchaeota in Hydrothermal Sediment.</title>
        <authorList>
            <person name="Zhou Z."/>
            <person name="Liu Y."/>
            <person name="Xu W."/>
            <person name="Pan J."/>
            <person name="Luo Z.H."/>
            <person name="Li M."/>
        </authorList>
    </citation>
    <scope>NUCLEOTIDE SEQUENCE [LARGE SCALE GENOMIC DNA]</scope>
    <source>
        <strain evidence="8">HyVt-365</strain>
    </source>
</reference>
<keyword evidence="3 5" id="KW-0687">Ribonucleoprotein</keyword>
<dbReference type="GO" id="GO:0019843">
    <property type="term" value="F:rRNA binding"/>
    <property type="evidence" value="ECO:0007669"/>
    <property type="project" value="UniProtKB-UniRule"/>
</dbReference>
<dbReference type="EMBL" id="DRHH01000053">
    <property type="protein sequence ID" value="HEB14032.1"/>
    <property type="molecule type" value="Genomic_DNA"/>
</dbReference>
<dbReference type="GO" id="GO:0005840">
    <property type="term" value="C:ribosome"/>
    <property type="evidence" value="ECO:0007669"/>
    <property type="project" value="UniProtKB-KW"/>
</dbReference>
<sequence>MTRAKGAVTSKRHRKVLKQAKGYRGARRKQYKRAKEAVLHAGQYAFAGRRLRRRDMRKLWIQRINAALKPYDITYSRFISLLKQKDIDLDRKVLAQLAVEEPKVFEDLVKKVTGK</sequence>
<dbReference type="GO" id="GO:1990904">
    <property type="term" value="C:ribonucleoprotein complex"/>
    <property type="evidence" value="ECO:0007669"/>
    <property type="project" value="UniProtKB-KW"/>
</dbReference>
<dbReference type="Proteomes" id="UP000885744">
    <property type="component" value="Unassembled WGS sequence"/>
</dbReference>
<evidence type="ECO:0000256" key="7">
    <source>
        <dbReference type="SAM" id="MobiDB-lite"/>
    </source>
</evidence>
<dbReference type="SUPFAM" id="SSF74731">
    <property type="entry name" value="Ribosomal protein L20"/>
    <property type="match status" value="1"/>
</dbReference>
<organism evidence="8">
    <name type="scientific">candidate division WWE3 bacterium</name>
    <dbReference type="NCBI Taxonomy" id="2053526"/>
    <lineage>
        <taxon>Bacteria</taxon>
        <taxon>Katanobacteria</taxon>
    </lineage>
</organism>
<comment type="similarity">
    <text evidence="1 5 6">Belongs to the bacterial ribosomal protein bL20 family.</text>
</comment>
<dbReference type="Gene3D" id="6.10.160.10">
    <property type="match status" value="1"/>
</dbReference>
<dbReference type="FunFam" id="1.10.1900.20:FF:000001">
    <property type="entry name" value="50S ribosomal protein L20"/>
    <property type="match status" value="1"/>
</dbReference>
<name>A0A7C1SPG6_UNCKA</name>
<keyword evidence="5 6" id="KW-0694">RNA-binding</keyword>
<evidence type="ECO:0000256" key="3">
    <source>
        <dbReference type="ARBA" id="ARBA00023274"/>
    </source>
</evidence>
<dbReference type="HAMAP" id="MF_00382">
    <property type="entry name" value="Ribosomal_bL20"/>
    <property type="match status" value="1"/>
</dbReference>
<dbReference type="NCBIfam" id="TIGR01032">
    <property type="entry name" value="rplT_bact"/>
    <property type="match status" value="1"/>
</dbReference>
<dbReference type="InterPro" id="IPR005813">
    <property type="entry name" value="Ribosomal_bL20"/>
</dbReference>
<evidence type="ECO:0000256" key="4">
    <source>
        <dbReference type="ARBA" id="ARBA00035172"/>
    </source>
</evidence>
<dbReference type="Gene3D" id="1.10.1900.20">
    <property type="entry name" value="Ribosomal protein L20"/>
    <property type="match status" value="1"/>
</dbReference>
<dbReference type="PRINTS" id="PR00062">
    <property type="entry name" value="RIBOSOMALL20"/>
</dbReference>
<feature type="region of interest" description="Disordered" evidence="7">
    <location>
        <begin position="1"/>
        <end position="28"/>
    </location>
</feature>
<dbReference type="GO" id="GO:0003735">
    <property type="term" value="F:structural constituent of ribosome"/>
    <property type="evidence" value="ECO:0007669"/>
    <property type="project" value="InterPro"/>
</dbReference>
<evidence type="ECO:0000256" key="2">
    <source>
        <dbReference type="ARBA" id="ARBA00022980"/>
    </source>
</evidence>
<comment type="function">
    <text evidence="5 6">Binds directly to 23S ribosomal RNA and is necessary for the in vitro assembly process of the 50S ribosomal subunit. It is not involved in the protein synthesizing functions of that subunit.</text>
</comment>
<dbReference type="InterPro" id="IPR035566">
    <property type="entry name" value="Ribosomal_protein_bL20_C"/>
</dbReference>
<keyword evidence="2 5" id="KW-0689">Ribosomal protein</keyword>
<gene>
    <name evidence="5" type="primary">rplT</name>
    <name evidence="8" type="ORF">ENI09_01330</name>
</gene>
<dbReference type="AlphaFoldDB" id="A0A7C1SPG6"/>
<dbReference type="Pfam" id="PF00453">
    <property type="entry name" value="Ribosomal_L20"/>
    <property type="match status" value="1"/>
</dbReference>